<proteinExistence type="predicted"/>
<evidence type="ECO:0000313" key="1">
    <source>
        <dbReference type="EMBL" id="GBF34132.1"/>
    </source>
</evidence>
<protein>
    <submittedName>
        <fullName evidence="1">Uncharacterized protein</fullName>
    </submittedName>
</protein>
<sequence length="108" mass="11973">MDSNEDTPGTQLAEATSELALSMIMETLTSLDNLQGEKVTELLKVLPKLADASTKREALKLQFNKGVEAASVRIKEALRKELEADPELMQRVIELVEQSKEQAFNQGK</sequence>
<evidence type="ECO:0000313" key="2">
    <source>
        <dbReference type="Proteomes" id="UP000239549"/>
    </source>
</evidence>
<reference evidence="2" key="1">
    <citation type="submission" date="2018-02" db="EMBL/GenBank/DDBJ databases">
        <title>Genome sequence of Desulfocucumis palustris strain NAW-5.</title>
        <authorList>
            <person name="Watanabe M."/>
            <person name="Kojima H."/>
            <person name="Fukui M."/>
        </authorList>
    </citation>
    <scope>NUCLEOTIDE SEQUENCE [LARGE SCALE GENOMIC DNA]</scope>
    <source>
        <strain evidence="2">NAW-5</strain>
    </source>
</reference>
<accession>A0A2L2XDB7</accession>
<dbReference type="EMBL" id="BFAV01000127">
    <property type="protein sequence ID" value="GBF34132.1"/>
    <property type="molecule type" value="Genomic_DNA"/>
</dbReference>
<organism evidence="1 2">
    <name type="scientific">Desulfocucumis palustris</name>
    <dbReference type="NCBI Taxonomy" id="1898651"/>
    <lineage>
        <taxon>Bacteria</taxon>
        <taxon>Bacillati</taxon>
        <taxon>Bacillota</taxon>
        <taxon>Clostridia</taxon>
        <taxon>Eubacteriales</taxon>
        <taxon>Desulfocucumaceae</taxon>
        <taxon>Desulfocucumis</taxon>
    </lineage>
</organism>
<keyword evidence="2" id="KW-1185">Reference proteome</keyword>
<gene>
    <name evidence="1" type="ORF">DCCM_3244</name>
</gene>
<name>A0A2L2XDB7_9FIRM</name>
<comment type="caution">
    <text evidence="1">The sequence shown here is derived from an EMBL/GenBank/DDBJ whole genome shotgun (WGS) entry which is preliminary data.</text>
</comment>
<dbReference type="AlphaFoldDB" id="A0A2L2XDB7"/>
<dbReference type="Proteomes" id="UP000239549">
    <property type="component" value="Unassembled WGS sequence"/>
</dbReference>